<gene>
    <name evidence="1" type="ORF">Q619_VDC00007G0025</name>
</gene>
<reference evidence="1 2" key="1">
    <citation type="submission" date="2013-12" db="EMBL/GenBank/DDBJ databases">
        <title>A Varibaculum cambriense genome reconstructed from a premature infant gut community with otherwise low bacterial novelty that shifts toward anaerobic metabolism during the third week of life.</title>
        <authorList>
            <person name="Brown C.T."/>
            <person name="Sharon I."/>
            <person name="Thomas B.C."/>
            <person name="Castelle C.J."/>
            <person name="Morowitz M.J."/>
            <person name="Banfield J.F."/>
        </authorList>
    </citation>
    <scope>NUCLEOTIDE SEQUENCE [LARGE SCALE GENOMIC DNA]</scope>
    <source>
        <strain evidence="2">DORA_11</strain>
    </source>
</reference>
<organism evidence="1 2">
    <name type="scientific">Veillonella dispar DORA_11</name>
    <dbReference type="NCBI Taxonomy" id="1403949"/>
    <lineage>
        <taxon>Bacteria</taxon>
        <taxon>Bacillati</taxon>
        <taxon>Bacillota</taxon>
        <taxon>Negativicutes</taxon>
        <taxon>Veillonellales</taxon>
        <taxon>Veillonellaceae</taxon>
        <taxon>Veillonella</taxon>
    </lineage>
</organism>
<accession>W1VEI8</accession>
<evidence type="ECO:0000313" key="2">
    <source>
        <dbReference type="Proteomes" id="UP000018855"/>
    </source>
</evidence>
<comment type="caution">
    <text evidence="1">The sequence shown here is derived from an EMBL/GenBank/DDBJ whole genome shotgun (WGS) entry which is preliminary data.</text>
</comment>
<evidence type="ECO:0000313" key="1">
    <source>
        <dbReference type="EMBL" id="ETJ02449.1"/>
    </source>
</evidence>
<protein>
    <recommendedName>
        <fullName evidence="3">Portal protein</fullName>
    </recommendedName>
</protein>
<dbReference type="EMBL" id="AZMJ01000007">
    <property type="protein sequence ID" value="ETJ02449.1"/>
    <property type="molecule type" value="Genomic_DNA"/>
</dbReference>
<proteinExistence type="predicted"/>
<sequence>MFITNEQKYAYQLLHDAYYGSGLFSLGRGLKQHPRESIDNYNFRKKLSSYSNHTAAIINANVDPIFNDEIRREYKETAKFKVFLKDADRLGTSLQEYIQQQALIAKMYGVVYVIVNNEAEFGESLADNVRDRRLPYLTSVEPSDVTGWKLDDKGRIIRFEYRTIVTDDNGGSSTVYYEWTDTKWTIRDKGRGIINEGEHGLGRVPVVQWFGRSTKKTTILPHPEFYSLAQKNYRVYHLDSLLTQILNSQTFSTLTMPSDEGIEDLTLGVNNVLLYPSEASHPPAFIAPDNGPAQIIMQEKEAEIKEMYRIGGVDSVVGVQQEKSGVAKQWAFKRTNQRLANFAVQCENAEKAIIALYELWTGEQLNYKCEYPRDFDINDVADCLSQGQQALDLGFKSKTYYVEVLKRILDGYMPNIDGNVYDAIVKEVEATAQQEVLDDMYSNGENPDENSERLDE</sequence>
<dbReference type="AlphaFoldDB" id="W1VEI8"/>
<name>W1VEI8_9FIRM</name>
<dbReference type="PATRIC" id="fig|1403949.3.peg.55"/>
<evidence type="ECO:0008006" key="3">
    <source>
        <dbReference type="Google" id="ProtNLM"/>
    </source>
</evidence>
<dbReference type="Proteomes" id="UP000018855">
    <property type="component" value="Unassembled WGS sequence"/>
</dbReference>